<dbReference type="KEGG" id="csep:CP523_04900"/>
<keyword evidence="4" id="KW-1185">Reference proteome</keyword>
<dbReference type="EMBL" id="CP099799">
    <property type="protein sequence ID" value="USS00421.1"/>
    <property type="molecule type" value="Genomic_DNA"/>
</dbReference>
<dbReference type="AlphaFoldDB" id="A0A9N7JJV9"/>
<dbReference type="Proteomes" id="UP000280586">
    <property type="component" value="Chromosome"/>
</dbReference>
<proteinExistence type="predicted"/>
<evidence type="ECO:0000313" key="3">
    <source>
        <dbReference type="Proteomes" id="UP000280586"/>
    </source>
</evidence>
<dbReference type="Proteomes" id="UP001055437">
    <property type="component" value="Chromosome"/>
</dbReference>
<accession>A0A9N7JJV9</accession>
<dbReference type="EMBL" id="CP023671">
    <property type="protein sequence ID" value="AYE33858.1"/>
    <property type="molecule type" value="Genomic_DNA"/>
</dbReference>
<name>A0A9N7JJV9_CLOSE</name>
<dbReference type="OrthoDB" id="9969465at2"/>
<evidence type="ECO:0000313" key="4">
    <source>
        <dbReference type="Proteomes" id="UP001055437"/>
    </source>
</evidence>
<reference evidence="1 3" key="1">
    <citation type="submission" date="2017-09" db="EMBL/GenBank/DDBJ databases">
        <authorList>
            <person name="Thomas P."/>
            <person name="Seyboldt C."/>
        </authorList>
    </citation>
    <scope>NUCLEOTIDE SEQUENCE [LARGE SCALE GENOMIC DNA]</scope>
    <source>
        <strain evidence="1 3">DSM 7534</strain>
    </source>
</reference>
<dbReference type="GeneID" id="303560020"/>
<organism evidence="1 3">
    <name type="scientific">Clostridium septicum</name>
    <dbReference type="NCBI Taxonomy" id="1504"/>
    <lineage>
        <taxon>Bacteria</taxon>
        <taxon>Bacillati</taxon>
        <taxon>Bacillota</taxon>
        <taxon>Clostridia</taxon>
        <taxon>Eubacteriales</taxon>
        <taxon>Clostridiaceae</taxon>
        <taxon>Clostridium</taxon>
    </lineage>
</organism>
<sequence>MEALMKINNIKEACSKYVLNFDGEIYETNDEKSIIQGMDNTYLESNDNNLLLEKRIYLAKKILLYSIMLNLKVEIHNGSEKLEENYKVDKDNSGNEVYYEEPDIILNVEDEISMFKGINSTSFASVYKKNDCGEYELI</sequence>
<reference evidence="2" key="2">
    <citation type="submission" date="2022-06" db="EMBL/GenBank/DDBJ databases">
        <authorList>
            <person name="Holder M.E."/>
            <person name="Ajami N.J."/>
            <person name="Petrosino J.F."/>
        </authorList>
    </citation>
    <scope>NUCLEOTIDE SEQUENCE</scope>
    <source>
        <strain evidence="2">RMA 8861</strain>
    </source>
</reference>
<dbReference type="RefSeq" id="WP_066675746.1">
    <property type="nucleotide sequence ID" value="NZ_CABMIZ010000011.1"/>
</dbReference>
<evidence type="ECO:0000313" key="1">
    <source>
        <dbReference type="EMBL" id="AYE33858.1"/>
    </source>
</evidence>
<protein>
    <submittedName>
        <fullName evidence="1">Uncharacterized protein</fullName>
    </submittedName>
</protein>
<evidence type="ECO:0000313" key="2">
    <source>
        <dbReference type="EMBL" id="USS00421.1"/>
    </source>
</evidence>
<gene>
    <name evidence="1" type="ORF">CP523_04900</name>
    <name evidence="2" type="ORF">NH397_13155</name>
</gene>